<dbReference type="PANTHER" id="PTHR12526">
    <property type="entry name" value="GLYCOSYLTRANSFERASE"/>
    <property type="match status" value="1"/>
</dbReference>
<dbReference type="OrthoDB" id="9813214at2"/>
<dbReference type="InterPro" id="IPR001296">
    <property type="entry name" value="Glyco_trans_1"/>
</dbReference>
<evidence type="ECO:0000256" key="2">
    <source>
        <dbReference type="ARBA" id="ARBA00022679"/>
    </source>
</evidence>
<dbReference type="Gene3D" id="3.40.50.2000">
    <property type="entry name" value="Glycogen Phosphorylase B"/>
    <property type="match status" value="2"/>
</dbReference>
<keyword evidence="1" id="KW-0328">Glycosyltransferase</keyword>
<evidence type="ECO:0000313" key="6">
    <source>
        <dbReference type="Proteomes" id="UP000243525"/>
    </source>
</evidence>
<dbReference type="GO" id="GO:0016757">
    <property type="term" value="F:glycosyltransferase activity"/>
    <property type="evidence" value="ECO:0007669"/>
    <property type="project" value="UniProtKB-KW"/>
</dbReference>
<dbReference type="Pfam" id="PF00534">
    <property type="entry name" value="Glycos_transf_1"/>
    <property type="match status" value="1"/>
</dbReference>
<name>A0A2T5C0N3_9BACT</name>
<gene>
    <name evidence="5" type="ORF">C8N47_11015</name>
</gene>
<dbReference type="AlphaFoldDB" id="A0A2T5C0N3"/>
<dbReference type="Pfam" id="PF13439">
    <property type="entry name" value="Glyco_transf_4"/>
    <property type="match status" value="1"/>
</dbReference>
<evidence type="ECO:0000313" key="5">
    <source>
        <dbReference type="EMBL" id="PTN08129.1"/>
    </source>
</evidence>
<comment type="caution">
    <text evidence="5">The sequence shown here is derived from an EMBL/GenBank/DDBJ whole genome shotgun (WGS) entry which is preliminary data.</text>
</comment>
<evidence type="ECO:0000259" key="3">
    <source>
        <dbReference type="Pfam" id="PF00534"/>
    </source>
</evidence>
<proteinExistence type="predicted"/>
<sequence length="370" mass="42839">MPKKVDIVVTNDLVTDNRVHKVAESLLALGYSPRLIGRLRRNSLPLEERSYPTRRLRLFFDRGPLFYSEFNIRIFFKLLFSPASIILSNDLDTLGACYLAAAIAGKKLVYDSHEYFTQVPELIERPFKQKLWLRLERFILPRLKNAFTVSQSIADAYRQMYGTDFKVVRNLPLRSRQTDSPIDHSILPHDEKIILYQGALNMGRGLEYAIQAMRYVNGAQLWLVGSGDLDEQLQLLTRQLGLQFKVRFWGQVPFQELAAITAQADLGLSIEEDLGLNYRFALPNKLFDYIQHQIPVLVSPLPEMSKIVRKYEIGQILNSTAPQEMAEQIQQMLADEPQRKTYRKKLKIASSELCWENEIHVLEHLFKQIK</sequence>
<evidence type="ECO:0000256" key="1">
    <source>
        <dbReference type="ARBA" id="ARBA00022676"/>
    </source>
</evidence>
<dbReference type="PANTHER" id="PTHR12526:SF629">
    <property type="entry name" value="TEICHURONIC ACID BIOSYNTHESIS GLYCOSYLTRANSFERASE TUAH-RELATED"/>
    <property type="match status" value="1"/>
</dbReference>
<evidence type="ECO:0000259" key="4">
    <source>
        <dbReference type="Pfam" id="PF13439"/>
    </source>
</evidence>
<feature type="domain" description="Glycosyl transferase family 1" evidence="3">
    <location>
        <begin position="187"/>
        <end position="345"/>
    </location>
</feature>
<dbReference type="SUPFAM" id="SSF53756">
    <property type="entry name" value="UDP-Glycosyltransferase/glycogen phosphorylase"/>
    <property type="match status" value="1"/>
</dbReference>
<organism evidence="5 6">
    <name type="scientific">Mangrovibacterium marinum</name>
    <dbReference type="NCBI Taxonomy" id="1639118"/>
    <lineage>
        <taxon>Bacteria</taxon>
        <taxon>Pseudomonadati</taxon>
        <taxon>Bacteroidota</taxon>
        <taxon>Bacteroidia</taxon>
        <taxon>Marinilabiliales</taxon>
        <taxon>Prolixibacteraceae</taxon>
        <taxon>Mangrovibacterium</taxon>
    </lineage>
</organism>
<dbReference type="InterPro" id="IPR028098">
    <property type="entry name" value="Glyco_trans_4-like_N"/>
</dbReference>
<dbReference type="RefSeq" id="WP_107822584.1">
    <property type="nucleotide sequence ID" value="NZ_OY782574.1"/>
</dbReference>
<protein>
    <submittedName>
        <fullName evidence="5">Glycosyltransferase involved in cell wall biosynthesis</fullName>
    </submittedName>
</protein>
<keyword evidence="2 5" id="KW-0808">Transferase</keyword>
<keyword evidence="6" id="KW-1185">Reference proteome</keyword>
<dbReference type="Proteomes" id="UP000243525">
    <property type="component" value="Unassembled WGS sequence"/>
</dbReference>
<accession>A0A2T5C0N3</accession>
<reference evidence="5 6" key="1">
    <citation type="submission" date="2018-04" db="EMBL/GenBank/DDBJ databases">
        <title>Genomic Encyclopedia of Archaeal and Bacterial Type Strains, Phase II (KMG-II): from individual species to whole genera.</title>
        <authorList>
            <person name="Goeker M."/>
        </authorList>
    </citation>
    <scope>NUCLEOTIDE SEQUENCE [LARGE SCALE GENOMIC DNA]</scope>
    <source>
        <strain evidence="5 6">DSM 28823</strain>
    </source>
</reference>
<dbReference type="EMBL" id="QAAD01000010">
    <property type="protein sequence ID" value="PTN08129.1"/>
    <property type="molecule type" value="Genomic_DNA"/>
</dbReference>
<feature type="domain" description="Glycosyltransferase subfamily 4-like N-terminal" evidence="4">
    <location>
        <begin position="18"/>
        <end position="168"/>
    </location>
</feature>